<comment type="caution">
    <text evidence="6">The sequence shown here is derived from an EMBL/GenBank/DDBJ whole genome shotgun (WGS) entry which is preliminary data.</text>
</comment>
<evidence type="ECO:0000259" key="5">
    <source>
        <dbReference type="PROSITE" id="PS50931"/>
    </source>
</evidence>
<dbReference type="EMBL" id="BAAAHB010000132">
    <property type="protein sequence ID" value="GAA0493117.1"/>
    <property type="molecule type" value="Genomic_DNA"/>
</dbReference>
<proteinExistence type="inferred from homology"/>
<feature type="domain" description="HTH lysR-type" evidence="5">
    <location>
        <begin position="31"/>
        <end position="88"/>
    </location>
</feature>
<dbReference type="PANTHER" id="PTHR30346:SF28">
    <property type="entry name" value="HTH-TYPE TRANSCRIPTIONAL REGULATOR CYNR"/>
    <property type="match status" value="1"/>
</dbReference>
<name>A0ABP3L4C5_9ACTN</name>
<dbReference type="InterPro" id="IPR036390">
    <property type="entry name" value="WH_DNA-bd_sf"/>
</dbReference>
<keyword evidence="7" id="KW-1185">Reference proteome</keyword>
<dbReference type="InterPro" id="IPR036388">
    <property type="entry name" value="WH-like_DNA-bd_sf"/>
</dbReference>
<dbReference type="PROSITE" id="PS50931">
    <property type="entry name" value="HTH_LYSR"/>
    <property type="match status" value="1"/>
</dbReference>
<dbReference type="Gene3D" id="1.10.10.10">
    <property type="entry name" value="Winged helix-like DNA-binding domain superfamily/Winged helix DNA-binding domain"/>
    <property type="match status" value="1"/>
</dbReference>
<reference evidence="7" key="1">
    <citation type="journal article" date="2019" name="Int. J. Syst. Evol. Microbiol.">
        <title>The Global Catalogue of Microorganisms (GCM) 10K type strain sequencing project: providing services to taxonomists for standard genome sequencing and annotation.</title>
        <authorList>
            <consortium name="The Broad Institute Genomics Platform"/>
            <consortium name="The Broad Institute Genome Sequencing Center for Infectious Disease"/>
            <person name="Wu L."/>
            <person name="Ma J."/>
        </authorList>
    </citation>
    <scope>NUCLEOTIDE SEQUENCE [LARGE SCALE GENOMIC DNA]</scope>
    <source>
        <strain evidence="7">JCM 10649</strain>
    </source>
</reference>
<dbReference type="Pfam" id="PF03466">
    <property type="entry name" value="LysR_substrate"/>
    <property type="match status" value="1"/>
</dbReference>
<dbReference type="SUPFAM" id="SSF46785">
    <property type="entry name" value="Winged helix' DNA-binding domain"/>
    <property type="match status" value="1"/>
</dbReference>
<comment type="similarity">
    <text evidence="1">Belongs to the LysR transcriptional regulatory family.</text>
</comment>
<dbReference type="Proteomes" id="UP001499895">
    <property type="component" value="Unassembled WGS sequence"/>
</dbReference>
<evidence type="ECO:0000313" key="7">
    <source>
        <dbReference type="Proteomes" id="UP001499895"/>
    </source>
</evidence>
<dbReference type="Pfam" id="PF00126">
    <property type="entry name" value="HTH_1"/>
    <property type="match status" value="1"/>
</dbReference>
<evidence type="ECO:0000256" key="4">
    <source>
        <dbReference type="ARBA" id="ARBA00023163"/>
    </source>
</evidence>
<dbReference type="PRINTS" id="PR00039">
    <property type="entry name" value="HTHLYSR"/>
</dbReference>
<dbReference type="InterPro" id="IPR005119">
    <property type="entry name" value="LysR_subst-bd"/>
</dbReference>
<dbReference type="Gene3D" id="3.40.190.10">
    <property type="entry name" value="Periplasmic binding protein-like II"/>
    <property type="match status" value="2"/>
</dbReference>
<dbReference type="PANTHER" id="PTHR30346">
    <property type="entry name" value="TRANSCRIPTIONAL DUAL REGULATOR HCAR-RELATED"/>
    <property type="match status" value="1"/>
</dbReference>
<sequence>MGGTLGSRARGGEMPPGAYLCLLRMNDLSGIGLRQLRCFTAVVEERSFTYAAARLAVGQPALTRAVQALEEAVGARLLERTTRRVEPTPAGQRLYEELAGLLPRLEDALRAPCRGAVLRLGFTWLLPAEGARLVERFKAATGAGVRLVRRDAPLAGLDTGETDAAVLRGDEPAGVRSRVLFHEERVAAVARSSPLARRRVLAWPELAALPLVVNTVSGTTRPELWPEGARPAVACTAGNFDEWVESVAADHGVGVAPRSAAERYTHPGVRFVRLKGAPPVPVRVAAPTRGAHPLADRFLALAGG</sequence>
<dbReference type="InterPro" id="IPR000847">
    <property type="entry name" value="LysR_HTH_N"/>
</dbReference>
<evidence type="ECO:0000313" key="6">
    <source>
        <dbReference type="EMBL" id="GAA0493117.1"/>
    </source>
</evidence>
<gene>
    <name evidence="6" type="ORF">GCM10009544_61930</name>
</gene>
<dbReference type="SUPFAM" id="SSF53850">
    <property type="entry name" value="Periplasmic binding protein-like II"/>
    <property type="match status" value="1"/>
</dbReference>
<evidence type="ECO:0000256" key="2">
    <source>
        <dbReference type="ARBA" id="ARBA00023015"/>
    </source>
</evidence>
<keyword evidence="2" id="KW-0805">Transcription regulation</keyword>
<accession>A0ABP3L4C5</accession>
<evidence type="ECO:0000256" key="3">
    <source>
        <dbReference type="ARBA" id="ARBA00023125"/>
    </source>
</evidence>
<evidence type="ECO:0000256" key="1">
    <source>
        <dbReference type="ARBA" id="ARBA00009437"/>
    </source>
</evidence>
<keyword evidence="3" id="KW-0238">DNA-binding</keyword>
<keyword evidence="4" id="KW-0804">Transcription</keyword>
<protein>
    <submittedName>
        <fullName evidence="6">LysR substrate-binding domain-containing protein</fullName>
    </submittedName>
</protein>
<organism evidence="6 7">
    <name type="scientific">Streptomyces stramineus</name>
    <dbReference type="NCBI Taxonomy" id="173861"/>
    <lineage>
        <taxon>Bacteria</taxon>
        <taxon>Bacillati</taxon>
        <taxon>Actinomycetota</taxon>
        <taxon>Actinomycetes</taxon>
        <taxon>Kitasatosporales</taxon>
        <taxon>Streptomycetaceae</taxon>
        <taxon>Streptomyces</taxon>
    </lineage>
</organism>